<name>A0A0A7KHV2_9DEIO</name>
<dbReference type="AlphaFoldDB" id="A0A0A7KHV2"/>
<gene>
    <name evidence="1" type="ORF">QR90_12760</name>
</gene>
<dbReference type="HOGENOM" id="CLU_1755856_0_0_0"/>
<proteinExistence type="predicted"/>
<dbReference type="EMBL" id="CP010028">
    <property type="protein sequence ID" value="AIZ45757.1"/>
    <property type="molecule type" value="Genomic_DNA"/>
</dbReference>
<evidence type="ECO:0000313" key="1">
    <source>
        <dbReference type="EMBL" id="AIZ45757.1"/>
    </source>
</evidence>
<sequence>MTDISRHGQDRLLQRVTRHAVLDRRPAAARTVSCAAAAVPRGSWPDPAHTQTAQQANAALHHAQTVDAAAVNHALHRPPGAQGQRAGSGCWGDRQALRRTSCRAWAERRSAGTGLPTWPPQDVLLPGVPWFCRGRPLLQSWRVWFSLR</sequence>
<reference evidence="2" key="1">
    <citation type="submission" date="2014-11" db="EMBL/GenBank/DDBJ databases">
        <title>Hymenobacter sp. DG25B genome submission.</title>
        <authorList>
            <person name="Jung H.-Y."/>
            <person name="Kim M.K."/>
            <person name="Srinivasan S."/>
            <person name="Lim S."/>
        </authorList>
    </citation>
    <scope>NUCLEOTIDE SEQUENCE [LARGE SCALE GENOMIC DNA]</scope>
    <source>
        <strain evidence="2">DY59</strain>
    </source>
</reference>
<accession>A0A0A7KHV2</accession>
<evidence type="ECO:0000313" key="2">
    <source>
        <dbReference type="Proteomes" id="UP000030634"/>
    </source>
</evidence>
<protein>
    <submittedName>
        <fullName evidence="1">Uncharacterized protein</fullName>
    </submittedName>
</protein>
<dbReference type="Proteomes" id="UP000030634">
    <property type="component" value="Chromosome"/>
</dbReference>
<organism evidence="1 2">
    <name type="scientific">Deinococcus radiopugnans</name>
    <dbReference type="NCBI Taxonomy" id="57497"/>
    <lineage>
        <taxon>Bacteria</taxon>
        <taxon>Thermotogati</taxon>
        <taxon>Deinococcota</taxon>
        <taxon>Deinococci</taxon>
        <taxon>Deinococcales</taxon>
        <taxon>Deinococcaceae</taxon>
        <taxon>Deinococcus</taxon>
    </lineage>
</organism>
<dbReference type="KEGG" id="dsw:QR90_12760"/>